<evidence type="ECO:0000313" key="4">
    <source>
        <dbReference type="EMBL" id="CCO14763.1"/>
    </source>
</evidence>
<feature type="domain" description="RAE1/2" evidence="3">
    <location>
        <begin position="411"/>
        <end position="525"/>
    </location>
</feature>
<dbReference type="GeneID" id="19017395"/>
<dbReference type="GO" id="GO:0005829">
    <property type="term" value="C:cytosol"/>
    <property type="evidence" value="ECO:0007669"/>
    <property type="project" value="TreeGrafter"/>
</dbReference>
<dbReference type="KEGG" id="bpg:Bathy02g02820"/>
<dbReference type="OrthoDB" id="9446342at2759"/>
<dbReference type="eggNOG" id="KOG4405">
    <property type="taxonomic scope" value="Eukaryota"/>
</dbReference>
<dbReference type="GO" id="GO:0007264">
    <property type="term" value="P:small GTPase-mediated signal transduction"/>
    <property type="evidence" value="ECO:0007669"/>
    <property type="project" value="InterPro"/>
</dbReference>
<organism evidence="4 5">
    <name type="scientific">Bathycoccus prasinos</name>
    <dbReference type="NCBI Taxonomy" id="41875"/>
    <lineage>
        <taxon>Eukaryota</taxon>
        <taxon>Viridiplantae</taxon>
        <taxon>Chlorophyta</taxon>
        <taxon>Mamiellophyceae</taxon>
        <taxon>Mamiellales</taxon>
        <taxon>Bathycoccaceae</taxon>
        <taxon>Bathycoccus</taxon>
    </lineage>
</organism>
<dbReference type="GO" id="GO:0016192">
    <property type="term" value="P:vesicle-mediated transport"/>
    <property type="evidence" value="ECO:0007669"/>
    <property type="project" value="TreeGrafter"/>
</dbReference>
<dbReference type="AlphaFoldDB" id="K8EZQ8"/>
<accession>K8EZQ8</accession>
<dbReference type="InterPro" id="IPR036188">
    <property type="entry name" value="FAD/NAD-bd_sf"/>
</dbReference>
<dbReference type="Pfam" id="PF00996">
    <property type="entry name" value="GDI"/>
    <property type="match status" value="2"/>
</dbReference>
<gene>
    <name evidence="4" type="ORF">Bathy02g02820</name>
</gene>
<dbReference type="SUPFAM" id="SSF54373">
    <property type="entry name" value="FAD-linked reductases, C-terminal domain"/>
    <property type="match status" value="1"/>
</dbReference>
<name>K8EZQ8_9CHLO</name>
<keyword evidence="5" id="KW-1185">Reference proteome</keyword>
<dbReference type="STRING" id="41875.K8EZQ8"/>
<dbReference type="GO" id="GO:0005968">
    <property type="term" value="C:Rab-protein geranylgeranyltransferase complex"/>
    <property type="evidence" value="ECO:0007669"/>
    <property type="project" value="TreeGrafter"/>
</dbReference>
<feature type="region of interest" description="Disordered" evidence="2">
    <location>
        <begin position="580"/>
        <end position="604"/>
    </location>
</feature>
<dbReference type="Gene3D" id="3.30.519.10">
    <property type="entry name" value="Guanine Nucleotide Dissociation Inhibitor, domain 2"/>
    <property type="match status" value="1"/>
</dbReference>
<dbReference type="InterPro" id="IPR018203">
    <property type="entry name" value="GDP_dissociation_inhibitor"/>
</dbReference>
<dbReference type="InterPro" id="IPR054420">
    <property type="entry name" value="RAE1_2_domI_C"/>
</dbReference>
<dbReference type="Pfam" id="PF22603">
    <property type="entry name" value="RAE1_2_domI_C"/>
    <property type="match status" value="1"/>
</dbReference>
<dbReference type="PRINTS" id="PR00891">
    <property type="entry name" value="RABGDIREP"/>
</dbReference>
<dbReference type="GO" id="GO:0005092">
    <property type="term" value="F:GDP-dissociation inhibitor activity"/>
    <property type="evidence" value="ECO:0007669"/>
    <property type="project" value="InterPro"/>
</dbReference>
<proteinExistence type="inferred from homology"/>
<dbReference type="PANTHER" id="PTHR11787">
    <property type="entry name" value="RAB GDP-DISSOCIATION INHIBITOR"/>
    <property type="match status" value="1"/>
</dbReference>
<evidence type="ECO:0000313" key="5">
    <source>
        <dbReference type="Proteomes" id="UP000198341"/>
    </source>
</evidence>
<dbReference type="Gene3D" id="1.10.405.10">
    <property type="entry name" value="Guanine Nucleotide Dissociation Inhibitor, domain 1"/>
    <property type="match status" value="1"/>
</dbReference>
<evidence type="ECO:0000259" key="3">
    <source>
        <dbReference type="Pfam" id="PF22603"/>
    </source>
</evidence>
<reference evidence="4 5" key="1">
    <citation type="submission" date="2011-10" db="EMBL/GenBank/DDBJ databases">
        <authorList>
            <person name="Genoscope - CEA"/>
        </authorList>
    </citation>
    <scope>NUCLEOTIDE SEQUENCE [LARGE SCALE GENOMIC DNA]</scope>
    <source>
        <strain evidence="4 5">RCC 1105</strain>
    </source>
</reference>
<evidence type="ECO:0000256" key="1">
    <source>
        <dbReference type="ARBA" id="ARBA00005593"/>
    </source>
</evidence>
<dbReference type="Gene3D" id="3.50.50.60">
    <property type="entry name" value="FAD/NAD(P)-binding domain"/>
    <property type="match status" value="1"/>
</dbReference>
<dbReference type="EMBL" id="FO082277">
    <property type="protein sequence ID" value="CCO14763.1"/>
    <property type="molecule type" value="Genomic_DNA"/>
</dbReference>
<sequence>MTEEKNDGKKDENEPAESFPTRAFDVIVLGTGLAESLIASSASKIGKKSVLLLDANDHYGNSFGTLTEARGTDETLFKGWSVPVCLTRSGAVLETHDVVTIDDDECLLASLRRKFSVDVAFKFSLGDDRLTEEVCNSEAYKYLEFKTLEKSFVCVGTSDGKTNGKKGEFEFVPVPASRAEIFENARLSPTEKRGLMRFLKKARDVALEGTGVNYGRGDDANAPIGAPGTEYTLDAEREDEGTFFANDGDNNSSSSSSKNTSMKAFLMESPNDLSEITSDAVAHCVSFCPSVTTKLRGRASEMLITYIRSMGKYGPETPQAGLIPLYGSGEVAQAFCRVAAVSGAITALRQPIKKIERKNSESHIEVLTKGGRVLTCKKLVLGDAQGDIEMVGFANDEIITPNRRESSKFCINRAVLVTNRSMVGSDEAQHRVFVAIPPAARPGKLYKDEDEFVCFATQLDYSSRCCPKDTFIVHLCQKSRRTVPLQDVFADILDNIFSKVKQNGEETKKPTILWGTSYRTPDVDDDIVESFKSDDFVKFPGADCNVTFEETVRLARSANGCLFGDDANASSLSFDTLPLFPKAPQKGEEREEEEEVTGDGETIDLNEDEYALLRDL</sequence>
<feature type="compositionally biased region" description="Acidic residues" evidence="2">
    <location>
        <begin position="590"/>
        <end position="604"/>
    </location>
</feature>
<dbReference type="SUPFAM" id="SSF51905">
    <property type="entry name" value="FAD/NAD(P)-binding domain"/>
    <property type="match status" value="1"/>
</dbReference>
<dbReference type="Proteomes" id="UP000198341">
    <property type="component" value="Chromosome 2"/>
</dbReference>
<dbReference type="PANTHER" id="PTHR11787:SF4">
    <property type="entry name" value="CHM, RAB ESCORT PROTEIN 1"/>
    <property type="match status" value="1"/>
</dbReference>
<dbReference type="RefSeq" id="XP_007514523.1">
    <property type="nucleotide sequence ID" value="XM_007514461.1"/>
</dbReference>
<evidence type="ECO:0000256" key="2">
    <source>
        <dbReference type="SAM" id="MobiDB-lite"/>
    </source>
</evidence>
<comment type="similarity">
    <text evidence="1">Belongs to the Rab GDI family.</text>
</comment>
<dbReference type="GO" id="GO:0005634">
    <property type="term" value="C:nucleus"/>
    <property type="evidence" value="ECO:0007669"/>
    <property type="project" value="TreeGrafter"/>
</dbReference>
<protein>
    <recommendedName>
        <fullName evidence="3">RAE1/2 domain-containing protein</fullName>
    </recommendedName>
</protein>